<protein>
    <submittedName>
        <fullName evidence="2">Uncharacterized protein</fullName>
    </submittedName>
</protein>
<sequence>MKVFFVGDCKGFSHFTQVIWGHWVLGQDSDTIFDSLFSQKIFFDALTRTTRNHTKTSTPAPNISAIVNARNSLNSSQLDLICKDYIRSSVAAASAISSRSAVPHTATPATHAHNKKEVTVSPRSIRTYATTAKTTTKLKLISAKPIVATPRKLVNTRNIGTIPFNFAPSGKPLNLQSTASVIKSLLTNPTVTPNLPTATTKSNSVTTPPQPKSSSNWGNFISNRQKMFTPYGNINPLLQSSSNRQKMFTPYGNINPLLQSSSTTSKVDLNGIFQTSSTILKPNINPMPPSTSAPFT</sequence>
<feature type="compositionally biased region" description="Polar residues" evidence="1">
    <location>
        <begin position="201"/>
        <end position="217"/>
    </location>
</feature>
<accession>A0AAW1L1S2</accession>
<feature type="compositionally biased region" description="Low complexity" evidence="1">
    <location>
        <begin position="190"/>
        <end position="200"/>
    </location>
</feature>
<evidence type="ECO:0000256" key="1">
    <source>
        <dbReference type="SAM" id="MobiDB-lite"/>
    </source>
</evidence>
<evidence type="ECO:0000313" key="3">
    <source>
        <dbReference type="Proteomes" id="UP001458880"/>
    </source>
</evidence>
<dbReference type="Proteomes" id="UP001458880">
    <property type="component" value="Unassembled WGS sequence"/>
</dbReference>
<feature type="region of interest" description="Disordered" evidence="1">
    <location>
        <begin position="190"/>
        <end position="217"/>
    </location>
</feature>
<dbReference type="AlphaFoldDB" id="A0AAW1L1S2"/>
<comment type="caution">
    <text evidence="2">The sequence shown here is derived from an EMBL/GenBank/DDBJ whole genome shotgun (WGS) entry which is preliminary data.</text>
</comment>
<evidence type="ECO:0000313" key="2">
    <source>
        <dbReference type="EMBL" id="KAK9727753.1"/>
    </source>
</evidence>
<dbReference type="EMBL" id="JASPKY010000176">
    <property type="protein sequence ID" value="KAK9727753.1"/>
    <property type="molecule type" value="Genomic_DNA"/>
</dbReference>
<keyword evidence="3" id="KW-1185">Reference proteome</keyword>
<gene>
    <name evidence="2" type="ORF">QE152_g19035</name>
</gene>
<organism evidence="2 3">
    <name type="scientific">Popillia japonica</name>
    <name type="common">Japanese beetle</name>
    <dbReference type="NCBI Taxonomy" id="7064"/>
    <lineage>
        <taxon>Eukaryota</taxon>
        <taxon>Metazoa</taxon>
        <taxon>Ecdysozoa</taxon>
        <taxon>Arthropoda</taxon>
        <taxon>Hexapoda</taxon>
        <taxon>Insecta</taxon>
        <taxon>Pterygota</taxon>
        <taxon>Neoptera</taxon>
        <taxon>Endopterygota</taxon>
        <taxon>Coleoptera</taxon>
        <taxon>Polyphaga</taxon>
        <taxon>Scarabaeiformia</taxon>
        <taxon>Scarabaeidae</taxon>
        <taxon>Rutelinae</taxon>
        <taxon>Popillia</taxon>
    </lineage>
</organism>
<proteinExistence type="predicted"/>
<reference evidence="2 3" key="1">
    <citation type="journal article" date="2024" name="BMC Genomics">
        <title>De novo assembly and annotation of Popillia japonica's genome with initial clues to its potential as an invasive pest.</title>
        <authorList>
            <person name="Cucini C."/>
            <person name="Boschi S."/>
            <person name="Funari R."/>
            <person name="Cardaioli E."/>
            <person name="Iannotti N."/>
            <person name="Marturano G."/>
            <person name="Paoli F."/>
            <person name="Bruttini M."/>
            <person name="Carapelli A."/>
            <person name="Frati F."/>
            <person name="Nardi F."/>
        </authorList>
    </citation>
    <scope>NUCLEOTIDE SEQUENCE [LARGE SCALE GENOMIC DNA]</scope>
    <source>
        <strain evidence="2">DMR45628</strain>
    </source>
</reference>
<name>A0AAW1L1S2_POPJA</name>